<gene>
    <name evidence="1" type="ORF">CLV51_105172</name>
</gene>
<dbReference type="InterPro" id="IPR045538">
    <property type="entry name" value="CIS_TMP"/>
</dbReference>
<dbReference type="AlphaFoldDB" id="A0A2P8HF03"/>
<reference evidence="1 2" key="1">
    <citation type="submission" date="2018-03" db="EMBL/GenBank/DDBJ databases">
        <title>Genomic Encyclopedia of Archaeal and Bacterial Type Strains, Phase II (KMG-II): from individual species to whole genera.</title>
        <authorList>
            <person name="Goeker M."/>
        </authorList>
    </citation>
    <scope>NUCLEOTIDE SEQUENCE [LARGE SCALE GENOMIC DNA]</scope>
    <source>
        <strain evidence="1 2">DSM 24859</strain>
    </source>
</reference>
<name>A0A2P8HF03_CHINA</name>
<dbReference type="OrthoDB" id="1488184at2"/>
<comment type="caution">
    <text evidence="1">The sequence shown here is derived from an EMBL/GenBank/DDBJ whole genome shotgun (WGS) entry which is preliminary data.</text>
</comment>
<accession>A0A2P8HF03</accession>
<protein>
    <submittedName>
        <fullName evidence="1">Uncharacterized protein</fullName>
    </submittedName>
</protein>
<sequence length="470" mass="52670">MTHMINRLEFEVGCSDEEQALNLRHNFSLTMQDQVMAVMDKICSKYVTDEEWLRIDKLEIDLGGMSQHAFTNDFENILSYRLEEALVKRLAAIPATSRAVSQELSKLELLQFFLLHGILPWWAAMPDININTICLDVLLQQQSVLQTWLMEHRQEQSVWTRITMQLGQDVKALILAMPTALATAHAQFISWIAAVSNQLFETGNMDTVTTASADEFIQQVLSAKGSYIHDILLGNAPAIFSNTSLVNIFRSNAVNIFSIITNKENALLQIIASVTGTALLPADMSVITEMDTRIPDAGSAEIDEIEKIAVKHAGIVLLAPFLKTFFTAITLLDGNEWKDRAAQHKALHVLKYLATGDLETPEYNLALEKLFCGIALNEPVPLKADLSETDMQEAEALLTAVIGHWKLLKNTSVNGLRSSFLKRDGLITRKDGGWLVQVERQTLDVLLDGIPWGYSTITLPWNQYLIFVEW</sequence>
<keyword evidence="2" id="KW-1185">Reference proteome</keyword>
<organism evidence="1 2">
    <name type="scientific">Chitinophaga niastensis</name>
    <dbReference type="NCBI Taxonomy" id="536980"/>
    <lineage>
        <taxon>Bacteria</taxon>
        <taxon>Pseudomonadati</taxon>
        <taxon>Bacteroidota</taxon>
        <taxon>Chitinophagia</taxon>
        <taxon>Chitinophagales</taxon>
        <taxon>Chitinophagaceae</taxon>
        <taxon>Chitinophaga</taxon>
    </lineage>
</organism>
<evidence type="ECO:0000313" key="2">
    <source>
        <dbReference type="Proteomes" id="UP000240971"/>
    </source>
</evidence>
<dbReference type="RefSeq" id="WP_106530236.1">
    <property type="nucleotide sequence ID" value="NZ_PYAW01000005.1"/>
</dbReference>
<proteinExistence type="predicted"/>
<evidence type="ECO:0000313" key="1">
    <source>
        <dbReference type="EMBL" id="PSL44800.1"/>
    </source>
</evidence>
<dbReference type="EMBL" id="PYAW01000005">
    <property type="protein sequence ID" value="PSL44800.1"/>
    <property type="molecule type" value="Genomic_DNA"/>
</dbReference>
<dbReference type="Proteomes" id="UP000240971">
    <property type="component" value="Unassembled WGS sequence"/>
</dbReference>
<dbReference type="Pfam" id="PF19268">
    <property type="entry name" value="CIS_TMP"/>
    <property type="match status" value="1"/>
</dbReference>